<name>A0A1V4A2U5_9ACTN</name>
<proteinExistence type="predicted"/>
<dbReference type="EMBL" id="MVFC01000033">
    <property type="protein sequence ID" value="OON73033.1"/>
    <property type="molecule type" value="Genomic_DNA"/>
</dbReference>
<evidence type="ECO:0000256" key="2">
    <source>
        <dbReference type="SAM" id="SignalP"/>
    </source>
</evidence>
<dbReference type="AlphaFoldDB" id="A0A1V4A2U5"/>
<dbReference type="InterPro" id="IPR027304">
    <property type="entry name" value="Trigger_fact/SurA_dom_sf"/>
</dbReference>
<feature type="region of interest" description="Disordered" evidence="1">
    <location>
        <begin position="196"/>
        <end position="219"/>
    </location>
</feature>
<accession>A0A1V4A2U5</accession>
<evidence type="ECO:0000313" key="3">
    <source>
        <dbReference type="EMBL" id="OON73033.1"/>
    </source>
</evidence>
<dbReference type="STRING" id="83656.B1H18_28185"/>
<reference evidence="3 4" key="1">
    <citation type="submission" date="2017-02" db="EMBL/GenBank/DDBJ databases">
        <title>Draft Genome Sequence of Streptomyces tsukubaensis F601, a Producer of the immunosuppressant tacrolimus FK506.</title>
        <authorList>
            <person name="Zong G."/>
            <person name="Zhong C."/>
            <person name="Fu J."/>
            <person name="Qin R."/>
            <person name="Cao G."/>
        </authorList>
    </citation>
    <scope>NUCLEOTIDE SEQUENCE [LARGE SCALE GENOMIC DNA]</scope>
    <source>
        <strain evidence="3 4">F601</strain>
    </source>
</reference>
<evidence type="ECO:0000256" key="1">
    <source>
        <dbReference type="SAM" id="MobiDB-lite"/>
    </source>
</evidence>
<dbReference type="RefSeq" id="WP_077972705.1">
    <property type="nucleotide sequence ID" value="NZ_CP045178.1"/>
</dbReference>
<evidence type="ECO:0000313" key="4">
    <source>
        <dbReference type="Proteomes" id="UP000190539"/>
    </source>
</evidence>
<sequence length="219" mass="23848">MHRRRRTALTVSTALVVGAPLLAACGSQAHPGAAAVVGKDRITVAQLESRVTEVRDAQRSATKDDEQYSQAVSKSGGLARNTLQTMVLDRVLHRAAADKGVDVTRREIQSMRTGLERQAGGSKALETGWLQQYSVAPARLDDSLRTEITAQKLYRVLGADPNSPQGQATFWKALSTASRKLNIDLNPRYGTWDVEKSRRSDAKTPWVKDVTAKAAPEQA</sequence>
<protein>
    <recommendedName>
        <fullName evidence="5">Lipoprotein</fullName>
    </recommendedName>
</protein>
<keyword evidence="2" id="KW-0732">Signal</keyword>
<organism evidence="3 4">
    <name type="scientific">Streptomyces tsukubensis</name>
    <dbReference type="NCBI Taxonomy" id="83656"/>
    <lineage>
        <taxon>Bacteria</taxon>
        <taxon>Bacillati</taxon>
        <taxon>Actinomycetota</taxon>
        <taxon>Actinomycetes</taxon>
        <taxon>Kitasatosporales</taxon>
        <taxon>Streptomycetaceae</taxon>
        <taxon>Streptomyces</taxon>
    </lineage>
</organism>
<feature type="chain" id="PRO_5012483153" description="Lipoprotein" evidence="2">
    <location>
        <begin position="30"/>
        <end position="219"/>
    </location>
</feature>
<dbReference type="PROSITE" id="PS51318">
    <property type="entry name" value="TAT"/>
    <property type="match status" value="1"/>
</dbReference>
<dbReference type="Proteomes" id="UP000190539">
    <property type="component" value="Unassembled WGS sequence"/>
</dbReference>
<dbReference type="InterPro" id="IPR006311">
    <property type="entry name" value="TAT_signal"/>
</dbReference>
<dbReference type="Pfam" id="PF13624">
    <property type="entry name" value="SurA_N_3"/>
    <property type="match status" value="1"/>
</dbReference>
<dbReference type="SUPFAM" id="SSF109998">
    <property type="entry name" value="Triger factor/SurA peptide-binding domain-like"/>
    <property type="match status" value="1"/>
</dbReference>
<dbReference type="OrthoDB" id="3212108at2"/>
<keyword evidence="4" id="KW-1185">Reference proteome</keyword>
<dbReference type="Gene3D" id="1.10.4030.10">
    <property type="entry name" value="Porin chaperone SurA, peptide-binding domain"/>
    <property type="match status" value="1"/>
</dbReference>
<feature type="signal peptide" evidence="2">
    <location>
        <begin position="1"/>
        <end position="29"/>
    </location>
</feature>
<gene>
    <name evidence="3" type="ORF">B1H18_28185</name>
</gene>
<evidence type="ECO:0008006" key="5">
    <source>
        <dbReference type="Google" id="ProtNLM"/>
    </source>
</evidence>
<comment type="caution">
    <text evidence="3">The sequence shown here is derived from an EMBL/GenBank/DDBJ whole genome shotgun (WGS) entry which is preliminary data.</text>
</comment>
<dbReference type="PROSITE" id="PS51257">
    <property type="entry name" value="PROKAR_LIPOPROTEIN"/>
    <property type="match status" value="1"/>
</dbReference>